<dbReference type="PANTHER" id="PTHR31961">
    <property type="entry name" value="SENSITIVE TO HIGH EXPRESSION PROTEIN 9, MITOCHONDRIAL"/>
    <property type="match status" value="1"/>
</dbReference>
<name>A0A8J4CCV1_9CHLO</name>
<reference evidence="14" key="1">
    <citation type="journal article" date="2021" name="Proc. Natl. Acad. Sci. U.S.A.">
        <title>Three genomes in the algal genus Volvox reveal the fate of a haploid sex-determining region after a transition to homothallism.</title>
        <authorList>
            <person name="Yamamoto K."/>
            <person name="Hamaji T."/>
            <person name="Kawai-Toyooka H."/>
            <person name="Matsuzaki R."/>
            <person name="Takahashi F."/>
            <person name="Nishimura Y."/>
            <person name="Kawachi M."/>
            <person name="Noguchi H."/>
            <person name="Minakuchi Y."/>
            <person name="Umen J.G."/>
            <person name="Toyoda A."/>
            <person name="Nozaki H."/>
        </authorList>
    </citation>
    <scope>NUCLEOTIDE SEQUENCE</scope>
    <source>
        <strain evidence="15">NIES-3785</strain>
        <strain evidence="14">NIES-3786</strain>
    </source>
</reference>
<dbReference type="EMBL" id="BNCQ01000048">
    <property type="protein sequence ID" value="GIM13272.1"/>
    <property type="molecule type" value="Genomic_DNA"/>
</dbReference>
<evidence type="ECO:0000256" key="8">
    <source>
        <dbReference type="ARBA" id="ARBA00023128"/>
    </source>
</evidence>
<feature type="coiled-coil region" evidence="11">
    <location>
        <begin position="249"/>
        <end position="283"/>
    </location>
</feature>
<feature type="compositionally biased region" description="Basic and acidic residues" evidence="12">
    <location>
        <begin position="130"/>
        <end position="139"/>
    </location>
</feature>
<evidence type="ECO:0000256" key="2">
    <source>
        <dbReference type="ARBA" id="ARBA00007472"/>
    </source>
</evidence>
<evidence type="ECO:0000256" key="3">
    <source>
        <dbReference type="ARBA" id="ARBA00022692"/>
    </source>
</evidence>
<evidence type="ECO:0000313" key="14">
    <source>
        <dbReference type="EMBL" id="GIL79220.1"/>
    </source>
</evidence>
<dbReference type="Proteomes" id="UP000722791">
    <property type="component" value="Unassembled WGS sequence"/>
</dbReference>
<evidence type="ECO:0008006" key="17">
    <source>
        <dbReference type="Google" id="ProtNLM"/>
    </source>
</evidence>
<evidence type="ECO:0000256" key="11">
    <source>
        <dbReference type="SAM" id="Coils"/>
    </source>
</evidence>
<dbReference type="OrthoDB" id="5595506at2759"/>
<feature type="compositionally biased region" description="Low complexity" evidence="12">
    <location>
        <begin position="174"/>
        <end position="186"/>
    </location>
</feature>
<dbReference type="Proteomes" id="UP000747110">
    <property type="component" value="Unassembled WGS sequence"/>
</dbReference>
<evidence type="ECO:0000313" key="15">
    <source>
        <dbReference type="EMBL" id="GIM13272.1"/>
    </source>
</evidence>
<dbReference type="EMBL" id="BNCP01000015">
    <property type="protein sequence ID" value="GIL79220.1"/>
    <property type="molecule type" value="Genomic_DNA"/>
</dbReference>
<evidence type="ECO:0000256" key="4">
    <source>
        <dbReference type="ARBA" id="ARBA00022792"/>
    </source>
</evidence>
<protein>
    <recommendedName>
        <fullName evidence="17">Sensitive to high expression protein 9, mitochondrial</fullName>
    </recommendedName>
</protein>
<keyword evidence="4" id="KW-0999">Mitochondrion inner membrane</keyword>
<evidence type="ECO:0000256" key="7">
    <source>
        <dbReference type="ARBA" id="ARBA00023054"/>
    </source>
</evidence>
<evidence type="ECO:0000313" key="16">
    <source>
        <dbReference type="Proteomes" id="UP000747110"/>
    </source>
</evidence>
<dbReference type="Pfam" id="PF05546">
    <property type="entry name" value="She9_MDM33"/>
    <property type="match status" value="1"/>
</dbReference>
<evidence type="ECO:0000256" key="13">
    <source>
        <dbReference type="SAM" id="Phobius"/>
    </source>
</evidence>
<keyword evidence="6 13" id="KW-1133">Transmembrane helix</keyword>
<organism evidence="14 16">
    <name type="scientific">Volvox reticuliferus</name>
    <dbReference type="NCBI Taxonomy" id="1737510"/>
    <lineage>
        <taxon>Eukaryota</taxon>
        <taxon>Viridiplantae</taxon>
        <taxon>Chlorophyta</taxon>
        <taxon>core chlorophytes</taxon>
        <taxon>Chlorophyceae</taxon>
        <taxon>CS clade</taxon>
        <taxon>Chlamydomonadales</taxon>
        <taxon>Volvocaceae</taxon>
        <taxon>Volvox</taxon>
    </lineage>
</organism>
<evidence type="ECO:0000256" key="6">
    <source>
        <dbReference type="ARBA" id="ARBA00022989"/>
    </source>
</evidence>
<gene>
    <name evidence="14" type="ORF">Vretifemale_8608</name>
    <name evidence="15" type="ORF">Vretimale_16416</name>
</gene>
<dbReference type="GO" id="GO:0005743">
    <property type="term" value="C:mitochondrial inner membrane"/>
    <property type="evidence" value="ECO:0007669"/>
    <property type="project" value="UniProtKB-SubCell"/>
</dbReference>
<feature type="region of interest" description="Disordered" evidence="12">
    <location>
        <begin position="121"/>
        <end position="201"/>
    </location>
</feature>
<feature type="transmembrane region" description="Helical" evidence="13">
    <location>
        <begin position="557"/>
        <end position="577"/>
    </location>
</feature>
<keyword evidence="5" id="KW-0809">Transit peptide</keyword>
<keyword evidence="7 11" id="KW-0175">Coiled coil</keyword>
<evidence type="ECO:0000256" key="10">
    <source>
        <dbReference type="ARBA" id="ARBA00024807"/>
    </source>
</evidence>
<accession>A0A8J4CCV1</accession>
<keyword evidence="16" id="KW-1185">Reference proteome</keyword>
<dbReference type="InterPro" id="IPR008839">
    <property type="entry name" value="MDM33_fungi"/>
</dbReference>
<keyword evidence="9 13" id="KW-0472">Membrane</keyword>
<dbReference type="AlphaFoldDB" id="A0A8J4CCV1"/>
<keyword evidence="8" id="KW-0496">Mitochondrion</keyword>
<feature type="transmembrane region" description="Helical" evidence="13">
    <location>
        <begin position="368"/>
        <end position="388"/>
    </location>
</feature>
<comment type="caution">
    <text evidence="14">The sequence shown here is derived from an EMBL/GenBank/DDBJ whole genome shotgun (WGS) entry which is preliminary data.</text>
</comment>
<comment type="subcellular location">
    <subcellularLocation>
        <location evidence="1">Mitochondrion inner membrane</location>
    </subcellularLocation>
</comment>
<evidence type="ECO:0000256" key="9">
    <source>
        <dbReference type="ARBA" id="ARBA00023136"/>
    </source>
</evidence>
<evidence type="ECO:0000256" key="1">
    <source>
        <dbReference type="ARBA" id="ARBA00004273"/>
    </source>
</evidence>
<keyword evidence="3 13" id="KW-0812">Transmembrane</keyword>
<feature type="compositionally biased region" description="Polar residues" evidence="12">
    <location>
        <begin position="140"/>
        <end position="160"/>
    </location>
</feature>
<dbReference type="PANTHER" id="PTHR31961:SF3">
    <property type="entry name" value="SENSITIVE TO HIGH EXPRESSION PROTEIN 9, MITOCHONDRIAL"/>
    <property type="match status" value="1"/>
</dbReference>
<comment type="function">
    <text evidence="10">Required for the maintenance of the structure of the mitochondrial inner membrane. Involved in mitochondrial morphology. Causes growth arrest when highly overexpressed.</text>
</comment>
<comment type="similarity">
    <text evidence="2">Belongs to the SHE9 family.</text>
</comment>
<evidence type="ECO:0000256" key="5">
    <source>
        <dbReference type="ARBA" id="ARBA00022946"/>
    </source>
</evidence>
<sequence length="580" mass="61879">MGYNLHIGWIDPRSQSGVRSLVVALLSRVVSASHQAIASPPRRWPEAPLSVVKSASLEYNVELDRYAKTSACVRAPMRQLLPTRPGLSPVHATMSLAPIQPLWRPQCPTAVLRSIVSSSAHMSSSTHSDGPAHGRDSHASRPTTNPGTDVTSAGTSTSPSFPDAMPGSPPDGHPQPAATSASQPPAATGPPPAIAPASPSSGAAAGAVLVLRARAISARDAIGRASSALMGAASDLGVKLNQVTGYDAIEELKRRVDEAAHRLADAREELRDSKASYEEVVAEQGDVQRQQMALLQRKSSWQAADLERFTDLCRQEHRLELEVAQAKAVYTDAAEVVEACHDQVAEAVRERYSAETMWSDKIRRASTWWTAGLMALQMVSFMSVYLIMEPIKARRLRNHVEDVLHVELASIRESVASLKAALPSPAADKQVTASMPGSGLGSGGAADCGPVLGGAHTPSELLEQIRQARLHLQALEEGLSITVAASPISALITRDTPVVQSSTSLPVEDRHRYTGPDVDVLVVEPEDRDIGGQAPGPQARYRWLVQHIYRVAGSTEVRTAVAAFAGAALSVGFLLLLRDR</sequence>
<evidence type="ECO:0000256" key="12">
    <source>
        <dbReference type="SAM" id="MobiDB-lite"/>
    </source>
</evidence>
<proteinExistence type="inferred from homology"/>